<comment type="caution">
    <text evidence="3">The sequence shown here is derived from an EMBL/GenBank/DDBJ whole genome shotgun (WGS) entry which is preliminary data.</text>
</comment>
<sequence length="490" mass="56447">MERLLVFPQSFPDESLYSLAVRYHRMMANDSYRLTSQELFGTYSRTCGSILPCCLDALSRRLAGLYSVLELINRFTLLPLYQPFLDDVTYDGVKATMAANYGTGLKMSLGITASRFLKHASFRYCESCLQEDTQRCGVAYWHRIHLSPGTCVCPHHGEVLCSLTFPHGSDWRCMLLPGESVGTPLMESSDQKVAGSVAEMQVWGFEHPSSVRALLNGDIFKHRLAELGFIKSGRIREKVLRPYLIERLKLCPNTNEFQEVNNSCDWVLRIFHPRGSIVQPLKFYLLCWLLELGLSDLQSFHSPTEAGNAYVPRRNYTNKTLDDDVFEARRSAFLSNSSSKCHDKPGYQWLYRHDREWLREYVTSHPFMRSRESLIDWEARDTTLTRELLIASEQIMSISGKPQKITRSSLVRQIGQSHDFLRRPSKFPRSISFMNGLLESDHDHQIRKVRWAVKHFLLSERCATSVIFRYAGIRKPHLTEAEIRNILSTI</sequence>
<organism evidence="3 4">
    <name type="scientific">Pseudomonas syringae pv. avii</name>
    <dbReference type="NCBI Taxonomy" id="663959"/>
    <lineage>
        <taxon>Bacteria</taxon>
        <taxon>Pseudomonadati</taxon>
        <taxon>Pseudomonadota</taxon>
        <taxon>Gammaproteobacteria</taxon>
        <taxon>Pseudomonadales</taxon>
        <taxon>Pseudomonadaceae</taxon>
        <taxon>Pseudomonas</taxon>
        <taxon>Pseudomonas syringae</taxon>
    </lineage>
</organism>
<dbReference type="InterPro" id="IPR009492">
    <property type="entry name" value="TniQ"/>
</dbReference>
<dbReference type="RefSeq" id="WP_122300919.1">
    <property type="nucleotide sequence ID" value="NZ_RBUA01000955.1"/>
</dbReference>
<name>A0A3M5V3I1_PSESX</name>
<evidence type="ECO:0000313" key="4">
    <source>
        <dbReference type="Proteomes" id="UP000280395"/>
    </source>
</evidence>
<evidence type="ECO:0000259" key="2">
    <source>
        <dbReference type="Pfam" id="PF15978"/>
    </source>
</evidence>
<feature type="domain" description="TniQ" evidence="1">
    <location>
        <begin position="6"/>
        <end position="160"/>
    </location>
</feature>
<dbReference type="AlphaFoldDB" id="A0A3M5V3I1"/>
<reference evidence="3 4" key="1">
    <citation type="submission" date="2018-08" db="EMBL/GenBank/DDBJ databases">
        <title>Recombination of ecologically and evolutionarily significant loci maintains genetic cohesion in the Pseudomonas syringae species complex.</title>
        <authorList>
            <person name="Dillon M."/>
            <person name="Thakur S."/>
            <person name="Almeida R.N.D."/>
            <person name="Weir B.S."/>
            <person name="Guttman D.S."/>
        </authorList>
    </citation>
    <scope>NUCLEOTIDE SEQUENCE [LARGE SCALE GENOMIC DNA]</scope>
    <source>
        <strain evidence="3 4">ICMP 14479</strain>
    </source>
</reference>
<feature type="domain" description="Transposon Tn7 transposition protein TnsD C-terminal" evidence="2">
    <location>
        <begin position="344"/>
        <end position="433"/>
    </location>
</feature>
<proteinExistence type="predicted"/>
<dbReference type="Proteomes" id="UP000280395">
    <property type="component" value="Unassembled WGS sequence"/>
</dbReference>
<dbReference type="EMBL" id="RBUA01000955">
    <property type="protein sequence ID" value="RMU52751.1"/>
    <property type="molecule type" value="Genomic_DNA"/>
</dbReference>
<dbReference type="InterPro" id="IPR032750">
    <property type="entry name" value="TnsD_C"/>
</dbReference>
<evidence type="ECO:0000313" key="3">
    <source>
        <dbReference type="EMBL" id="RMU52751.1"/>
    </source>
</evidence>
<gene>
    <name evidence="3" type="ORF">ALP29_00104</name>
</gene>
<accession>A0A3M5V3I1</accession>
<dbReference type="Pfam" id="PF15978">
    <property type="entry name" value="TnsD"/>
    <property type="match status" value="1"/>
</dbReference>
<dbReference type="Pfam" id="PF06527">
    <property type="entry name" value="TniQ"/>
    <property type="match status" value="1"/>
</dbReference>
<evidence type="ECO:0000259" key="1">
    <source>
        <dbReference type="Pfam" id="PF06527"/>
    </source>
</evidence>
<protein>
    <submittedName>
        <fullName evidence="3">Uncharacterized protein</fullName>
    </submittedName>
</protein>